<organism evidence="2 3">
    <name type="scientific">Deferribacter desulfuricans (strain DSM 14783 / JCM 11476 / NBRC 101012 / SSM1)</name>
    <dbReference type="NCBI Taxonomy" id="639282"/>
    <lineage>
        <taxon>Bacteria</taxon>
        <taxon>Pseudomonadati</taxon>
        <taxon>Deferribacterota</taxon>
        <taxon>Deferribacteres</taxon>
        <taxon>Deferribacterales</taxon>
        <taxon>Deferribacteraceae</taxon>
        <taxon>Deferribacter</taxon>
    </lineage>
</organism>
<evidence type="ECO:0000313" key="2">
    <source>
        <dbReference type="EMBL" id="BAI80716.1"/>
    </source>
</evidence>
<dbReference type="AlphaFoldDB" id="D3PDP3"/>
<feature type="transmembrane region" description="Helical" evidence="1">
    <location>
        <begin position="12"/>
        <end position="36"/>
    </location>
</feature>
<dbReference type="eggNOG" id="COG2165">
    <property type="taxonomic scope" value="Bacteria"/>
</dbReference>
<keyword evidence="1" id="KW-0812">Transmembrane</keyword>
<name>D3PDP3_DEFDS</name>
<gene>
    <name evidence="2" type="ordered locus">DEFDS_1248</name>
</gene>
<keyword evidence="1" id="KW-0472">Membrane</keyword>
<reference evidence="2 3" key="1">
    <citation type="journal article" date="2010" name="DNA Res.">
        <title>Bacterial lifestyle in a deep-sea hydrothermal vent chimney revealed by the genome sequence of the thermophilic bacterium Deferribacter desulfuricans SSM1.</title>
        <authorList>
            <person name="Takaki Y."/>
            <person name="Shimamura S."/>
            <person name="Nakagawa S."/>
            <person name="Fukuhara Y."/>
            <person name="Horikawa H."/>
            <person name="Ankai A."/>
            <person name="Harada T."/>
            <person name="Hosoyama A."/>
            <person name="Oguchi A."/>
            <person name="Fukui S."/>
            <person name="Fujita N."/>
            <person name="Takami H."/>
            <person name="Takai K."/>
        </authorList>
    </citation>
    <scope>NUCLEOTIDE SEQUENCE [LARGE SCALE GENOMIC DNA]</scope>
    <source>
        <strain evidence="3">DSM 14783 / JCM 11476 / NBRC 101012 / SSM1</strain>
    </source>
</reference>
<proteinExistence type="predicted"/>
<dbReference type="NCBIfam" id="TIGR02532">
    <property type="entry name" value="IV_pilin_GFxxxE"/>
    <property type="match status" value="1"/>
</dbReference>
<keyword evidence="3" id="KW-1185">Reference proteome</keyword>
<dbReference type="Proteomes" id="UP000001520">
    <property type="component" value="Chromosome"/>
</dbReference>
<dbReference type="EMBL" id="AP011529">
    <property type="protein sequence ID" value="BAI80716.1"/>
    <property type="molecule type" value="Genomic_DNA"/>
</dbReference>
<dbReference type="InterPro" id="IPR045584">
    <property type="entry name" value="Pilin-like"/>
</dbReference>
<dbReference type="Pfam" id="PF07963">
    <property type="entry name" value="N_methyl"/>
    <property type="match status" value="1"/>
</dbReference>
<evidence type="ECO:0000313" key="3">
    <source>
        <dbReference type="Proteomes" id="UP000001520"/>
    </source>
</evidence>
<dbReference type="STRING" id="639282.DEFDS_1248"/>
<accession>D3PDP3</accession>
<dbReference type="InterPro" id="IPR012902">
    <property type="entry name" value="N_methyl_site"/>
</dbReference>
<keyword evidence="1" id="KW-1133">Transmembrane helix</keyword>
<sequence length="248" mass="28713">MSKVIFRNKKGFTLVELIIVIVLLGIVSFLGVNLLLPIMTGYTDTKVKDLLYNEAKFITERMAKELKYAIPNTVADFNNSCQPKNSNNIKFASFKDVYFYTKNEKDNISLTENVSINNYDILSIYVTKCNQFYNEQRVYSVTDNDSGNYLILDKNLKKDSPYKRVFLFDKVIAYKLLNNQLYWCNGNIDTDFNSEGNCYIFGNFLDSVEFTYDAGNRWRNAAVKISLTLKKNDVSINYEKVVHIRNTP</sequence>
<dbReference type="Gene3D" id="3.30.700.10">
    <property type="entry name" value="Glycoprotein, Type 4 Pilin"/>
    <property type="match status" value="1"/>
</dbReference>
<evidence type="ECO:0008006" key="4">
    <source>
        <dbReference type="Google" id="ProtNLM"/>
    </source>
</evidence>
<dbReference type="SUPFAM" id="SSF54523">
    <property type="entry name" value="Pili subunits"/>
    <property type="match status" value="1"/>
</dbReference>
<evidence type="ECO:0000256" key="1">
    <source>
        <dbReference type="SAM" id="Phobius"/>
    </source>
</evidence>
<protein>
    <recommendedName>
        <fullName evidence="4">Prepilin-type N-terminal cleavage/methylation domain-containing protein</fullName>
    </recommendedName>
</protein>
<dbReference type="HOGENOM" id="CLU_080973_2_0_0"/>
<dbReference type="RefSeq" id="WP_013007963.1">
    <property type="nucleotide sequence ID" value="NC_013939.1"/>
</dbReference>
<dbReference type="OrthoDB" id="9788802at2"/>
<dbReference type="KEGG" id="ddf:DEFDS_1248"/>